<organism evidence="1 2">
    <name type="scientific">Ancylobacter oerskovii</name>
    <dbReference type="NCBI Taxonomy" id="459519"/>
    <lineage>
        <taxon>Bacteria</taxon>
        <taxon>Pseudomonadati</taxon>
        <taxon>Pseudomonadota</taxon>
        <taxon>Alphaproteobacteria</taxon>
        <taxon>Hyphomicrobiales</taxon>
        <taxon>Xanthobacteraceae</taxon>
        <taxon>Ancylobacter</taxon>
    </lineage>
</organism>
<dbReference type="InterPro" id="IPR019613">
    <property type="entry name" value="DUF4198"/>
</dbReference>
<dbReference type="Proteomes" id="UP001597299">
    <property type="component" value="Unassembled WGS sequence"/>
</dbReference>
<sequence length="244" mass="25986">MLGAAPALAHFQEIIPSADVVPEGGKVTIDMTFTHPFEGGPVMEMKRPVRVGVLSAGRQTDLSAALAEKPAGGSAGWTLTHDVNEPGAAIFYVEPQSYFEPAENKLIIHYAKVLVDGFASGEGWDELVGLPVEIRPLTRPTGLWTGNLFSGLVLKQGKPVPFAEVEVEFVNDGTVKAPNDAFITQVIKADANGTFSYAMPRGGWWGFAALVEGDEPGKSPDGKDVPIEEGGLIWVKATDMPTAR</sequence>
<proteinExistence type="predicted"/>
<name>A0ABW4Z4J8_9HYPH</name>
<dbReference type="RefSeq" id="WP_213352849.1">
    <property type="nucleotide sequence ID" value="NZ_JAHBGB010000030.1"/>
</dbReference>
<comment type="caution">
    <text evidence="1">The sequence shown here is derived from an EMBL/GenBank/DDBJ whole genome shotgun (WGS) entry which is preliminary data.</text>
</comment>
<dbReference type="EMBL" id="JBHUHD010000004">
    <property type="protein sequence ID" value="MFD2143544.1"/>
    <property type="molecule type" value="Genomic_DNA"/>
</dbReference>
<reference evidence="2" key="1">
    <citation type="journal article" date="2019" name="Int. J. Syst. Evol. Microbiol.">
        <title>The Global Catalogue of Microorganisms (GCM) 10K type strain sequencing project: providing services to taxonomists for standard genome sequencing and annotation.</title>
        <authorList>
            <consortium name="The Broad Institute Genomics Platform"/>
            <consortium name="The Broad Institute Genome Sequencing Center for Infectious Disease"/>
            <person name="Wu L."/>
            <person name="Ma J."/>
        </authorList>
    </citation>
    <scope>NUCLEOTIDE SEQUENCE [LARGE SCALE GENOMIC DNA]</scope>
    <source>
        <strain evidence="2">CCM 7435</strain>
    </source>
</reference>
<dbReference type="Pfam" id="PF10670">
    <property type="entry name" value="DUF4198"/>
    <property type="match status" value="1"/>
</dbReference>
<gene>
    <name evidence="1" type="ORF">ACFSNC_24430</name>
</gene>
<accession>A0ABW4Z4J8</accession>
<keyword evidence="2" id="KW-1185">Reference proteome</keyword>
<evidence type="ECO:0000313" key="1">
    <source>
        <dbReference type="EMBL" id="MFD2143544.1"/>
    </source>
</evidence>
<protein>
    <submittedName>
        <fullName evidence="1">DUF4198 domain-containing protein</fullName>
    </submittedName>
</protein>
<evidence type="ECO:0000313" key="2">
    <source>
        <dbReference type="Proteomes" id="UP001597299"/>
    </source>
</evidence>